<keyword evidence="1" id="KW-0862">Zinc</keyword>
<keyword evidence="1" id="KW-0863">Zinc-finger</keyword>
<proteinExistence type="predicted"/>
<dbReference type="PANTHER" id="PTHR47344:SF1">
    <property type="entry name" value="RING ZINC FINGER PROTEIN-RELATED"/>
    <property type="match status" value="1"/>
</dbReference>
<evidence type="ECO:0000256" key="1">
    <source>
        <dbReference type="PROSITE-ProRule" id="PRU00175"/>
    </source>
</evidence>
<organism evidence="4 5">
    <name type="scientific">Dendrobium thyrsiflorum</name>
    <name type="common">Pinecone-like raceme dendrobium</name>
    <name type="synonym">Orchid</name>
    <dbReference type="NCBI Taxonomy" id="117978"/>
    <lineage>
        <taxon>Eukaryota</taxon>
        <taxon>Viridiplantae</taxon>
        <taxon>Streptophyta</taxon>
        <taxon>Embryophyta</taxon>
        <taxon>Tracheophyta</taxon>
        <taxon>Spermatophyta</taxon>
        <taxon>Magnoliopsida</taxon>
        <taxon>Liliopsida</taxon>
        <taxon>Asparagales</taxon>
        <taxon>Orchidaceae</taxon>
        <taxon>Epidendroideae</taxon>
        <taxon>Malaxideae</taxon>
        <taxon>Dendrobiinae</taxon>
        <taxon>Dendrobium</taxon>
    </lineage>
</organism>
<evidence type="ECO:0000259" key="3">
    <source>
        <dbReference type="PROSITE" id="PS50089"/>
    </source>
</evidence>
<dbReference type="AlphaFoldDB" id="A0ABD0VII6"/>
<dbReference type="GO" id="GO:0008270">
    <property type="term" value="F:zinc ion binding"/>
    <property type="evidence" value="ECO:0007669"/>
    <property type="project" value="UniProtKB-KW"/>
</dbReference>
<feature type="coiled-coil region" evidence="2">
    <location>
        <begin position="102"/>
        <end position="163"/>
    </location>
</feature>
<dbReference type="SUPFAM" id="SSF57850">
    <property type="entry name" value="RING/U-box"/>
    <property type="match status" value="1"/>
</dbReference>
<dbReference type="EMBL" id="JANQDX010000005">
    <property type="protein sequence ID" value="KAL0924969.1"/>
    <property type="molecule type" value="Genomic_DNA"/>
</dbReference>
<gene>
    <name evidence="4" type="ORF">M5K25_005830</name>
</gene>
<dbReference type="Proteomes" id="UP001552299">
    <property type="component" value="Unassembled WGS sequence"/>
</dbReference>
<feature type="domain" description="RING-type" evidence="3">
    <location>
        <begin position="18"/>
        <end position="66"/>
    </location>
</feature>
<evidence type="ECO:0000256" key="2">
    <source>
        <dbReference type="SAM" id="Coils"/>
    </source>
</evidence>
<keyword evidence="1" id="KW-0479">Metal-binding</keyword>
<dbReference type="Gene3D" id="3.30.40.10">
    <property type="entry name" value="Zinc/RING finger domain, C3HC4 (zinc finger)"/>
    <property type="match status" value="1"/>
</dbReference>
<dbReference type="PROSITE" id="PS50089">
    <property type="entry name" value="ZF_RING_2"/>
    <property type="match status" value="1"/>
</dbReference>
<keyword evidence="2" id="KW-0175">Coiled coil</keyword>
<accession>A0ABD0VII6</accession>
<feature type="coiled-coil region" evidence="2">
    <location>
        <begin position="260"/>
        <end position="287"/>
    </location>
</feature>
<protein>
    <recommendedName>
        <fullName evidence="3">RING-type domain-containing protein</fullName>
    </recommendedName>
</protein>
<dbReference type="Pfam" id="PF13639">
    <property type="entry name" value="zf-RING_2"/>
    <property type="match status" value="1"/>
</dbReference>
<dbReference type="PANTHER" id="PTHR47344">
    <property type="entry name" value="RING ZINC FINGER PROTEIN-RELATED"/>
    <property type="match status" value="1"/>
</dbReference>
<dbReference type="SMART" id="SM00184">
    <property type="entry name" value="RING"/>
    <property type="match status" value="1"/>
</dbReference>
<comment type="caution">
    <text evidence="4">The sequence shown here is derived from an EMBL/GenBank/DDBJ whole genome shotgun (WGS) entry which is preliminary data.</text>
</comment>
<dbReference type="InterPro" id="IPR001841">
    <property type="entry name" value="Znf_RING"/>
</dbReference>
<name>A0ABD0VII6_DENTH</name>
<sequence length="583" mass="65467">MADLNSTTGSGDAQKAICTICFEDLKPIIEDLQTLPICGHVFHELCIQQWLEYCPAGKKPTCPVCKQSCSRHNLTRLYFQSTGDSPQLNSSFSRHGPGNADVETLAEEVRRLEMKLAAVNTTFENQQALLKKLDEELSAWKQLAKEEELRKEEIKKEKEYNEQLLYMKMEELSMKTVEIAKLQERGLALAKELATLKLATDLNLEEEDMVRLASIGHGSNIENALDVLKKSLALRNKSYKDLMIQCNILGRSETRTCKKLDKAREKINKLKIRLQEVEKALEEKENEDLRDFKDSSRLKRVNLSYTEQNVSCPTIKDQTVWQYATENSDHITLSSNGLDQFCRTERTKLKKLSSSLANEGSNHAVDRNMDSYNLIDVDNLKLIPDSTRHPALAVKCENGQADQDAQSISGIRSNFMQNANAHAYSKVSDGAAYYKFGDDSKDGEEGSSVVIKKKVTHRNISMVTTEKILMDGMQKKVPYLPYQSEAAACVTPTCLGNTSVFGSLVPEMVNRNTSRWSKQIQSMSSSGDLIVVGADGRGGRIKVLKARDECLGDSVTTVGSKRQKHGAKLRSQFNIEHFFKKTQ</sequence>
<reference evidence="4 5" key="1">
    <citation type="journal article" date="2024" name="Plant Biotechnol. J.">
        <title>Dendrobium thyrsiflorum genome and its molecular insights into genes involved in important horticultural traits.</title>
        <authorList>
            <person name="Chen B."/>
            <person name="Wang J.Y."/>
            <person name="Zheng P.J."/>
            <person name="Li K.L."/>
            <person name="Liang Y.M."/>
            <person name="Chen X.F."/>
            <person name="Zhang C."/>
            <person name="Zhao X."/>
            <person name="He X."/>
            <person name="Zhang G.Q."/>
            <person name="Liu Z.J."/>
            <person name="Xu Q."/>
        </authorList>
    </citation>
    <scope>NUCLEOTIDE SEQUENCE [LARGE SCALE GENOMIC DNA]</scope>
    <source>
        <strain evidence="4">GZMU011</strain>
    </source>
</reference>
<keyword evidence="5" id="KW-1185">Reference proteome</keyword>
<evidence type="ECO:0000313" key="5">
    <source>
        <dbReference type="Proteomes" id="UP001552299"/>
    </source>
</evidence>
<evidence type="ECO:0000313" key="4">
    <source>
        <dbReference type="EMBL" id="KAL0924969.1"/>
    </source>
</evidence>
<dbReference type="InterPro" id="IPR013083">
    <property type="entry name" value="Znf_RING/FYVE/PHD"/>
</dbReference>